<gene>
    <name evidence="2" type="ORF">SAMN05443668_102789</name>
</gene>
<evidence type="ECO:0008006" key="4">
    <source>
        <dbReference type="Google" id="ProtNLM"/>
    </source>
</evidence>
<keyword evidence="3" id="KW-1185">Reference proteome</keyword>
<evidence type="ECO:0000313" key="2">
    <source>
        <dbReference type="EMBL" id="SHN06298.1"/>
    </source>
</evidence>
<organism evidence="2 3">
    <name type="scientific">Cryptosporangium aurantiacum</name>
    <dbReference type="NCBI Taxonomy" id="134849"/>
    <lineage>
        <taxon>Bacteria</taxon>
        <taxon>Bacillati</taxon>
        <taxon>Actinomycetota</taxon>
        <taxon>Actinomycetes</taxon>
        <taxon>Cryptosporangiales</taxon>
        <taxon>Cryptosporangiaceae</taxon>
        <taxon>Cryptosporangium</taxon>
    </lineage>
</organism>
<evidence type="ECO:0000256" key="1">
    <source>
        <dbReference type="SAM" id="MobiDB-lite"/>
    </source>
</evidence>
<accession>A0A1M7NR44</accession>
<reference evidence="2 3" key="1">
    <citation type="submission" date="2016-11" db="EMBL/GenBank/DDBJ databases">
        <authorList>
            <person name="Jaros S."/>
            <person name="Januszkiewicz K."/>
            <person name="Wedrychowicz H."/>
        </authorList>
    </citation>
    <scope>NUCLEOTIDE SEQUENCE [LARGE SCALE GENOMIC DNA]</scope>
    <source>
        <strain evidence="2 3">DSM 46144</strain>
    </source>
</reference>
<dbReference type="STRING" id="134849.SAMN05443668_102789"/>
<evidence type="ECO:0000313" key="3">
    <source>
        <dbReference type="Proteomes" id="UP000184440"/>
    </source>
</evidence>
<dbReference type="RefSeq" id="WP_143175129.1">
    <property type="nucleotide sequence ID" value="NZ_FRCS01000002.1"/>
</dbReference>
<dbReference type="OrthoDB" id="3692598at2"/>
<sequence>MSFSVHPAALNAYADQLRRARDDAGLTKSYLDRYRVQGKADDGLYLKLLGNSHEQAMGAALTTIGTLVEVLNGSQYNMAAASSYYRAADAHSAARIDATLPGVRPTRPTSIERDWRNDPCAPSFRENREPADRLVPVEAPDYDHPFSFLDYLSVSEWTLKAFEVAIGLNPLDYLTEKLAGDWEAFGKAGKALGNSANAVHDVAHNVQGGDIALRSFWTGNAASAADRYFTMLATKSDDIVDPLREASKEYDSLAVGIWNASQYLSGTVKNMVDNAIIAGIAFAAGTITIESGIGPIIGYSGGAFALAMIIIEWNAALEVVTDIYNRVQLCIGVIQSAGAKLYNARFPDIGTDAYHHPLADRPAEVR</sequence>
<dbReference type="EMBL" id="FRCS01000002">
    <property type="protein sequence ID" value="SHN06298.1"/>
    <property type="molecule type" value="Genomic_DNA"/>
</dbReference>
<feature type="region of interest" description="Disordered" evidence="1">
    <location>
        <begin position="101"/>
        <end position="126"/>
    </location>
</feature>
<proteinExistence type="predicted"/>
<dbReference type="AlphaFoldDB" id="A0A1M7NR44"/>
<protein>
    <recommendedName>
        <fullName evidence="4">Excreted virulence factor EspC, type VII ESX diderm</fullName>
    </recommendedName>
</protein>
<dbReference type="Proteomes" id="UP000184440">
    <property type="component" value="Unassembled WGS sequence"/>
</dbReference>
<name>A0A1M7NR44_9ACTN</name>